<dbReference type="Pfam" id="PF02954">
    <property type="entry name" value="HTH_8"/>
    <property type="match status" value="1"/>
</dbReference>
<reference evidence="2 3" key="1">
    <citation type="submission" date="2020-11" db="EMBL/GenBank/DDBJ databases">
        <title>Fusibacter basophilias sp. nov.</title>
        <authorList>
            <person name="Qiu D."/>
        </authorList>
    </citation>
    <scope>NUCLEOTIDE SEQUENCE [LARGE SCALE GENOMIC DNA]</scope>
    <source>
        <strain evidence="2 3">Q10-2</strain>
    </source>
</reference>
<sequence>MYNIQVKEAKSLFIKTGRLNKKIVNDEISKSWYKCYITHLDVTESIKSKDPIDSFETHMSVEFVQSISKLIDQSYDFFICNSNGDVIFKNIVHEVYDVINNIDETLIGTNAAAISLRTKKYFKVSLEEHYLDVFRELYTMALPIIIGDNFYGVCMIISEVSISEYESVIFQDALKKIQSHTNPMPTNKAEHYTNYSLEKLFVYPEPYFNDFKLKVRRLLEYKMPILIMGSQGSGKTSLALYLADQMSKLRILINIKDMPKYVRYNELLMALYQYDTVIIENFELLDSKSVALLTVYTEEKMIKNSDTKYNDFKCLNIILTTVYMSVDLLNELNINQRLLSRIKQNSITLKNLNEFSNDYCKLVKSVINNNGLDCTSEFIDKLTDKSKIKSFKEVALDAQLSELNNRNVSVYSVQHLSHIKEEKLMSLEEMEAQYIEEILLRVDFNLTLAAEIMGIGRSTLYRKLKKYQIETKLEKE</sequence>
<dbReference type="InterPro" id="IPR027417">
    <property type="entry name" value="P-loop_NTPase"/>
</dbReference>
<protein>
    <recommendedName>
        <fullName evidence="1">DNA binding HTH domain-containing protein</fullName>
    </recommendedName>
</protein>
<dbReference type="InterPro" id="IPR009057">
    <property type="entry name" value="Homeodomain-like_sf"/>
</dbReference>
<dbReference type="Gene3D" id="3.40.50.300">
    <property type="entry name" value="P-loop containing nucleotide triphosphate hydrolases"/>
    <property type="match status" value="1"/>
</dbReference>
<keyword evidence="3" id="KW-1185">Reference proteome</keyword>
<dbReference type="EMBL" id="JADKNH010000016">
    <property type="protein sequence ID" value="MBF4695447.1"/>
    <property type="molecule type" value="Genomic_DNA"/>
</dbReference>
<feature type="domain" description="DNA binding HTH" evidence="1">
    <location>
        <begin position="426"/>
        <end position="467"/>
    </location>
</feature>
<name>A0ABR9ZYB4_9FIRM</name>
<dbReference type="RefSeq" id="WP_194703686.1">
    <property type="nucleotide sequence ID" value="NZ_JADKNH010000016.1"/>
</dbReference>
<proteinExistence type="predicted"/>
<evidence type="ECO:0000313" key="2">
    <source>
        <dbReference type="EMBL" id="MBF4695447.1"/>
    </source>
</evidence>
<dbReference type="PANTHER" id="PTHR32071">
    <property type="entry name" value="TRANSCRIPTIONAL REGULATORY PROTEIN"/>
    <property type="match status" value="1"/>
</dbReference>
<dbReference type="SUPFAM" id="SSF52540">
    <property type="entry name" value="P-loop containing nucleoside triphosphate hydrolases"/>
    <property type="match status" value="1"/>
</dbReference>
<gene>
    <name evidence="2" type="ORF">ISU02_20315</name>
</gene>
<evidence type="ECO:0000313" key="3">
    <source>
        <dbReference type="Proteomes" id="UP000614200"/>
    </source>
</evidence>
<evidence type="ECO:0000259" key="1">
    <source>
        <dbReference type="Pfam" id="PF02954"/>
    </source>
</evidence>
<comment type="caution">
    <text evidence="2">The sequence shown here is derived from an EMBL/GenBank/DDBJ whole genome shotgun (WGS) entry which is preliminary data.</text>
</comment>
<dbReference type="Proteomes" id="UP000614200">
    <property type="component" value="Unassembled WGS sequence"/>
</dbReference>
<organism evidence="2 3">
    <name type="scientific">Fusibacter ferrireducens</name>
    <dbReference type="NCBI Taxonomy" id="2785058"/>
    <lineage>
        <taxon>Bacteria</taxon>
        <taxon>Bacillati</taxon>
        <taxon>Bacillota</taxon>
        <taxon>Clostridia</taxon>
        <taxon>Eubacteriales</taxon>
        <taxon>Eubacteriales Family XII. Incertae Sedis</taxon>
        <taxon>Fusibacter</taxon>
    </lineage>
</organism>
<dbReference type="Gene3D" id="1.10.10.60">
    <property type="entry name" value="Homeodomain-like"/>
    <property type="match status" value="1"/>
</dbReference>
<dbReference type="InterPro" id="IPR029016">
    <property type="entry name" value="GAF-like_dom_sf"/>
</dbReference>
<dbReference type="Gene3D" id="3.30.450.40">
    <property type="match status" value="1"/>
</dbReference>
<dbReference type="InterPro" id="IPR002197">
    <property type="entry name" value="HTH_Fis"/>
</dbReference>
<accession>A0ABR9ZYB4</accession>
<dbReference type="PRINTS" id="PR01590">
    <property type="entry name" value="HTHFIS"/>
</dbReference>
<dbReference type="SUPFAM" id="SSF46689">
    <property type="entry name" value="Homeodomain-like"/>
    <property type="match status" value="1"/>
</dbReference>